<proteinExistence type="predicted"/>
<evidence type="ECO:0000313" key="1">
    <source>
        <dbReference type="EMBL" id="OMH59961.1"/>
    </source>
</evidence>
<organism evidence="1 2">
    <name type="scientific">Mycobacterium tuberculosis</name>
    <dbReference type="NCBI Taxonomy" id="1773"/>
    <lineage>
        <taxon>Bacteria</taxon>
        <taxon>Bacillati</taxon>
        <taxon>Actinomycetota</taxon>
        <taxon>Actinomycetes</taxon>
        <taxon>Mycobacteriales</taxon>
        <taxon>Mycobacteriaceae</taxon>
        <taxon>Mycobacterium</taxon>
        <taxon>Mycobacterium tuberculosis complex</taxon>
    </lineage>
</organism>
<evidence type="ECO:0000313" key="2">
    <source>
        <dbReference type="Proteomes" id="UP000189452"/>
    </source>
</evidence>
<protein>
    <submittedName>
        <fullName evidence="1">Uncharacterized protein</fullName>
    </submittedName>
</protein>
<comment type="caution">
    <text evidence="1">The sequence shown here is derived from an EMBL/GenBank/DDBJ whole genome shotgun (WGS) entry which is preliminary data.</text>
</comment>
<dbReference type="InterPro" id="IPR009241">
    <property type="entry name" value="HigB-like"/>
</dbReference>
<dbReference type="EMBL" id="LWDQ01000001">
    <property type="protein sequence ID" value="OMH59961.1"/>
    <property type="molecule type" value="Genomic_DNA"/>
</dbReference>
<accession>A0A0E7XR29</accession>
<reference evidence="1 2" key="1">
    <citation type="submission" date="2016-04" db="EMBL/GenBank/DDBJ databases">
        <authorList>
            <person name="Bigi M."/>
            <person name="Bigi F."/>
            <person name="Soria M.A."/>
        </authorList>
    </citation>
    <scope>NUCLEOTIDE SEQUENCE [LARGE SCALE GENOMIC DNA]</scope>
    <source>
        <strain evidence="1 2">6548</strain>
    </source>
</reference>
<name>A0A0E7XR29_MYCTX</name>
<gene>
    <name evidence="1" type="ORF">A4S10_02132</name>
</gene>
<sequence>MISRIALLCDSVGWTADVERISAWLNGLDRETYELVFAAIEVLEEEGPALGCPLVDTVRGSRHKNMKELRPGSQGRSEVRILFAFDPARQAIMLAAGNKAGRWTQWYDEKIKAADEMFAEHLAQFEDTKPKRRKRKKG</sequence>
<dbReference type="AlphaFoldDB" id="A0A0E7XR29"/>
<dbReference type="Pfam" id="PF05973">
    <property type="entry name" value="Gp49"/>
    <property type="match status" value="1"/>
</dbReference>
<dbReference type="Proteomes" id="UP000189452">
    <property type="component" value="Chromosome"/>
</dbReference>
<reference evidence="1 2" key="2">
    <citation type="submission" date="2017-02" db="EMBL/GenBank/DDBJ databases">
        <title>Protein polymorphisms may explain contrasting epidemiological fitness of two variants of a multidrug-resistant Mycobacterium tuberculosis strain.</title>
        <authorList>
            <person name="Bigi M.M."/>
            <person name="Lopez B."/>
            <person name="Blanco F.C."/>
            <person name="Sasiain M.C."/>
            <person name="De La Barrera S."/>
            <person name="Ritacco V."/>
            <person name="Bigi F."/>
            <person name="Soria M.A."/>
        </authorList>
    </citation>
    <scope>NUCLEOTIDE SEQUENCE [LARGE SCALE GENOMIC DNA]</scope>
    <source>
        <strain evidence="1 2">6548</strain>
    </source>
</reference>